<dbReference type="SUPFAM" id="SSF55961">
    <property type="entry name" value="Bet v1-like"/>
    <property type="match status" value="1"/>
</dbReference>
<dbReference type="CDD" id="cd07818">
    <property type="entry name" value="SRPBCC_1"/>
    <property type="match status" value="1"/>
</dbReference>
<proteinExistence type="predicted"/>
<sequence length="181" mass="20140">MFVKILIGALIVLAVGITAVLAYAATKPDSFRYERSTVIAAEPEAIFPYLNDFKLGQKWSPFEDLDPDMERDISEQTSGEGATYVWNGDSNVGEGKLAIVDSVPNERVTLDLDFVRPMAGHSTVDYILQPADGGTKMTWAMYGPQPYLAKLMSVFIDCEKMVTENFEQGFVNLKREVEDKV</sequence>
<comment type="caution">
    <text evidence="1">The sequence shown here is derived from an EMBL/GenBank/DDBJ whole genome shotgun (WGS) entry which is preliminary data.</text>
</comment>
<dbReference type="InterPro" id="IPR023393">
    <property type="entry name" value="START-like_dom_sf"/>
</dbReference>
<name>A0ABW3JD08_9HYPH</name>
<accession>A0ABW3JD08</accession>
<evidence type="ECO:0000313" key="1">
    <source>
        <dbReference type="EMBL" id="MFD0988174.1"/>
    </source>
</evidence>
<organism evidence="1 2">
    <name type="scientific">Methyloligella solikamskensis</name>
    <dbReference type="NCBI Taxonomy" id="1177756"/>
    <lineage>
        <taxon>Bacteria</taxon>
        <taxon>Pseudomonadati</taxon>
        <taxon>Pseudomonadota</taxon>
        <taxon>Alphaproteobacteria</taxon>
        <taxon>Hyphomicrobiales</taxon>
        <taxon>Hyphomicrobiaceae</taxon>
        <taxon>Methyloligella</taxon>
    </lineage>
</organism>
<dbReference type="RefSeq" id="WP_379091041.1">
    <property type="nucleotide sequence ID" value="NZ_JBHTJO010000002.1"/>
</dbReference>
<protein>
    <submittedName>
        <fullName evidence="1">SRPBCC family protein</fullName>
    </submittedName>
</protein>
<evidence type="ECO:0000313" key="2">
    <source>
        <dbReference type="Proteomes" id="UP001597102"/>
    </source>
</evidence>
<dbReference type="InterPro" id="IPR019587">
    <property type="entry name" value="Polyketide_cyclase/dehydratase"/>
</dbReference>
<reference evidence="2" key="1">
    <citation type="journal article" date="2019" name="Int. J. Syst. Evol. Microbiol.">
        <title>The Global Catalogue of Microorganisms (GCM) 10K type strain sequencing project: providing services to taxonomists for standard genome sequencing and annotation.</title>
        <authorList>
            <consortium name="The Broad Institute Genomics Platform"/>
            <consortium name="The Broad Institute Genome Sequencing Center for Infectious Disease"/>
            <person name="Wu L."/>
            <person name="Ma J."/>
        </authorList>
    </citation>
    <scope>NUCLEOTIDE SEQUENCE [LARGE SCALE GENOMIC DNA]</scope>
    <source>
        <strain evidence="2">CCUG 61697</strain>
    </source>
</reference>
<keyword evidence="2" id="KW-1185">Reference proteome</keyword>
<dbReference type="Proteomes" id="UP001597102">
    <property type="component" value="Unassembled WGS sequence"/>
</dbReference>
<dbReference type="EMBL" id="JBHTJO010000002">
    <property type="protein sequence ID" value="MFD0988174.1"/>
    <property type="molecule type" value="Genomic_DNA"/>
</dbReference>
<dbReference type="Pfam" id="PF10604">
    <property type="entry name" value="Polyketide_cyc2"/>
    <property type="match status" value="1"/>
</dbReference>
<dbReference type="Gene3D" id="3.30.530.20">
    <property type="match status" value="1"/>
</dbReference>
<gene>
    <name evidence="1" type="ORF">ACFQ2F_13805</name>
</gene>